<accession>A0AAD5QWI9</accession>
<dbReference type="Gene3D" id="3.40.140.10">
    <property type="entry name" value="Cytidine Deaminase, domain 2"/>
    <property type="match status" value="1"/>
</dbReference>
<protein>
    <recommendedName>
        <fullName evidence="3">Cytidine deaminase</fullName>
    </recommendedName>
</protein>
<name>A0AAD5QWI9_PARTN</name>
<dbReference type="AlphaFoldDB" id="A0AAD5QWI9"/>
<reference evidence="1" key="1">
    <citation type="submission" date="2021-06" db="EMBL/GenBank/DDBJ databases">
        <title>Parelaphostrongylus tenuis whole genome reference sequence.</title>
        <authorList>
            <person name="Garwood T.J."/>
            <person name="Larsen P.A."/>
            <person name="Fountain-Jones N.M."/>
            <person name="Garbe J.R."/>
            <person name="Macchietto M.G."/>
            <person name="Kania S.A."/>
            <person name="Gerhold R.W."/>
            <person name="Richards J.E."/>
            <person name="Wolf T.M."/>
        </authorList>
    </citation>
    <scope>NUCLEOTIDE SEQUENCE</scope>
    <source>
        <strain evidence="1">MNPRO001-30</strain>
        <tissue evidence="1">Meninges</tissue>
    </source>
</reference>
<keyword evidence="2" id="KW-1185">Reference proteome</keyword>
<comment type="caution">
    <text evidence="1">The sequence shown here is derived from an EMBL/GenBank/DDBJ whole genome shotgun (WGS) entry which is preliminary data.</text>
</comment>
<evidence type="ECO:0008006" key="3">
    <source>
        <dbReference type="Google" id="ProtNLM"/>
    </source>
</evidence>
<dbReference type="GO" id="GO:0003824">
    <property type="term" value="F:catalytic activity"/>
    <property type="evidence" value="ECO:0007669"/>
    <property type="project" value="InterPro"/>
</dbReference>
<organism evidence="1 2">
    <name type="scientific">Parelaphostrongylus tenuis</name>
    <name type="common">Meningeal worm</name>
    <dbReference type="NCBI Taxonomy" id="148309"/>
    <lineage>
        <taxon>Eukaryota</taxon>
        <taxon>Metazoa</taxon>
        <taxon>Ecdysozoa</taxon>
        <taxon>Nematoda</taxon>
        <taxon>Chromadorea</taxon>
        <taxon>Rhabditida</taxon>
        <taxon>Rhabditina</taxon>
        <taxon>Rhabditomorpha</taxon>
        <taxon>Strongyloidea</taxon>
        <taxon>Metastrongylidae</taxon>
        <taxon>Parelaphostrongylus</taxon>
    </lineage>
</organism>
<dbReference type="SUPFAM" id="SSF53927">
    <property type="entry name" value="Cytidine deaminase-like"/>
    <property type="match status" value="1"/>
</dbReference>
<evidence type="ECO:0000313" key="1">
    <source>
        <dbReference type="EMBL" id="KAJ1362456.1"/>
    </source>
</evidence>
<dbReference type="InterPro" id="IPR016193">
    <property type="entry name" value="Cytidine_deaminase-like"/>
</dbReference>
<sequence length="135" mass="15275">MHHTVVRFVLREQLTPQQLQSDIVNSKQLLSMELTSEQIRLWMMHERTSGSNATVASERINVVWGEDTVGKTAEVDEPCPPCGICRQFLDEFGDYKVISGSSIKEEILCTSTLSMLPHAFTPALLEKHTVEYHES</sequence>
<dbReference type="Proteomes" id="UP001196413">
    <property type="component" value="Unassembled WGS sequence"/>
</dbReference>
<dbReference type="EMBL" id="JAHQIW010004448">
    <property type="protein sequence ID" value="KAJ1362456.1"/>
    <property type="molecule type" value="Genomic_DNA"/>
</dbReference>
<proteinExistence type="predicted"/>
<gene>
    <name evidence="1" type="ORF">KIN20_022001</name>
</gene>
<evidence type="ECO:0000313" key="2">
    <source>
        <dbReference type="Proteomes" id="UP001196413"/>
    </source>
</evidence>